<gene>
    <name evidence="1" type="ORF">G7B40_040510</name>
</gene>
<sequence length="66" mass="7509">MSRRVEVGFSQRIQLYWLELTANLFLAGSTSSEIQTSLDEFLKDKVSIGSESKSSARNFILCLENY</sequence>
<name>A0AAP5IGP2_9CYAN</name>
<dbReference type="EMBL" id="JAALHA020000039">
    <property type="protein sequence ID" value="MDR9900772.1"/>
    <property type="molecule type" value="Genomic_DNA"/>
</dbReference>
<accession>A0AAP5IGP2</accession>
<protein>
    <submittedName>
        <fullName evidence="1">Uncharacterized protein</fullName>
    </submittedName>
</protein>
<proteinExistence type="predicted"/>
<evidence type="ECO:0000313" key="2">
    <source>
        <dbReference type="Proteomes" id="UP000667802"/>
    </source>
</evidence>
<evidence type="ECO:0000313" key="1">
    <source>
        <dbReference type="EMBL" id="MDR9900772.1"/>
    </source>
</evidence>
<dbReference type="Proteomes" id="UP000667802">
    <property type="component" value="Unassembled WGS sequence"/>
</dbReference>
<organism evidence="1 2">
    <name type="scientific">Aetokthonos hydrillicola Thurmond2011</name>
    <dbReference type="NCBI Taxonomy" id="2712845"/>
    <lineage>
        <taxon>Bacteria</taxon>
        <taxon>Bacillati</taxon>
        <taxon>Cyanobacteriota</taxon>
        <taxon>Cyanophyceae</taxon>
        <taxon>Nostocales</taxon>
        <taxon>Hapalosiphonaceae</taxon>
        <taxon>Aetokthonos</taxon>
    </lineage>
</organism>
<dbReference type="RefSeq" id="WP_208350986.1">
    <property type="nucleotide sequence ID" value="NZ_JAALHA020000039.1"/>
</dbReference>
<dbReference type="AlphaFoldDB" id="A0AAP5IGP2"/>
<reference evidence="2" key="1">
    <citation type="journal article" date="2021" name="Science">
        <title>Hunting the eagle killer: A cyanobacterial neurotoxin causes vacuolar myelinopathy.</title>
        <authorList>
            <person name="Breinlinger S."/>
            <person name="Phillips T.J."/>
            <person name="Haram B.N."/>
            <person name="Mares J."/>
            <person name="Martinez Yerena J.A."/>
            <person name="Hrouzek P."/>
            <person name="Sobotka R."/>
            <person name="Henderson W.M."/>
            <person name="Schmieder P."/>
            <person name="Williams S.M."/>
            <person name="Lauderdale J.D."/>
            <person name="Wilde H.D."/>
            <person name="Gerrin W."/>
            <person name="Kust A."/>
            <person name="Washington J.W."/>
            <person name="Wagner C."/>
            <person name="Geier B."/>
            <person name="Liebeke M."/>
            <person name="Enke H."/>
            <person name="Niedermeyer T.H.J."/>
            <person name="Wilde S.B."/>
        </authorList>
    </citation>
    <scope>NUCLEOTIDE SEQUENCE [LARGE SCALE GENOMIC DNA]</scope>
    <source>
        <strain evidence="2">Thurmond2011</strain>
    </source>
</reference>
<keyword evidence="2" id="KW-1185">Reference proteome</keyword>
<comment type="caution">
    <text evidence="1">The sequence shown here is derived from an EMBL/GenBank/DDBJ whole genome shotgun (WGS) entry which is preliminary data.</text>
</comment>